<gene>
    <name evidence="2" type="ORF">BamMEX5DRAFT_1910</name>
</gene>
<feature type="region of interest" description="Disordered" evidence="1">
    <location>
        <begin position="26"/>
        <end position="47"/>
    </location>
</feature>
<evidence type="ECO:0000313" key="2">
    <source>
        <dbReference type="EMBL" id="EDT42282.1"/>
    </source>
</evidence>
<accession>B1T294</accession>
<dbReference type="Proteomes" id="UP000004814">
    <property type="component" value="Unassembled WGS sequence"/>
</dbReference>
<organism evidence="2 3">
    <name type="scientific">Burkholderia ambifaria MEX-5</name>
    <dbReference type="NCBI Taxonomy" id="396597"/>
    <lineage>
        <taxon>Bacteria</taxon>
        <taxon>Pseudomonadati</taxon>
        <taxon>Pseudomonadota</taxon>
        <taxon>Betaproteobacteria</taxon>
        <taxon>Burkholderiales</taxon>
        <taxon>Burkholderiaceae</taxon>
        <taxon>Burkholderia</taxon>
        <taxon>Burkholderia cepacia complex</taxon>
    </lineage>
</organism>
<evidence type="ECO:0000256" key="1">
    <source>
        <dbReference type="SAM" id="MobiDB-lite"/>
    </source>
</evidence>
<proteinExistence type="predicted"/>
<name>B1T294_9BURK</name>
<dbReference type="AlphaFoldDB" id="B1T294"/>
<protein>
    <submittedName>
        <fullName evidence="2">Uncharacterized protein</fullName>
    </submittedName>
</protein>
<dbReference type="PATRIC" id="fig|396597.7.peg.6274"/>
<comment type="caution">
    <text evidence="2">The sequence shown here is derived from an EMBL/GenBank/DDBJ whole genome shotgun (WGS) entry which is preliminary data.</text>
</comment>
<reference evidence="2 3" key="1">
    <citation type="submission" date="2008-03" db="EMBL/GenBank/DDBJ databases">
        <title>Sequencing of the draft genome and assembly of Burkholderia ambifaria MEX-5.</title>
        <authorList>
            <consortium name="US DOE Joint Genome Institute (JGI-PGF)"/>
            <person name="Copeland A."/>
            <person name="Lucas S."/>
            <person name="Lapidus A."/>
            <person name="Glavina del Rio T."/>
            <person name="Dalin E."/>
            <person name="Tice H."/>
            <person name="Bruce D."/>
            <person name="Goodwin L."/>
            <person name="Pitluck S."/>
            <person name="Larimer F."/>
            <person name="Land M.L."/>
            <person name="Hauser L."/>
            <person name="Tiedje J."/>
            <person name="Richardson P."/>
        </authorList>
    </citation>
    <scope>NUCLEOTIDE SEQUENCE [LARGE SCALE GENOMIC DNA]</scope>
    <source>
        <strain evidence="2 3">MEX-5</strain>
    </source>
</reference>
<evidence type="ECO:0000313" key="3">
    <source>
        <dbReference type="Proteomes" id="UP000004814"/>
    </source>
</evidence>
<dbReference type="EMBL" id="ABLK01000044">
    <property type="protein sequence ID" value="EDT42282.1"/>
    <property type="molecule type" value="Genomic_DNA"/>
</dbReference>
<sequence length="47" mass="5226">MNRVSQLVNNFLNYLVVTAGLNFLRRQGSLPPNPTSTASLPPAPRFR</sequence>